<dbReference type="AlphaFoldDB" id="A0A1F6AW99"/>
<gene>
    <name evidence="1" type="ORF">A2973_01985</name>
</gene>
<evidence type="ECO:0000313" key="1">
    <source>
        <dbReference type="EMBL" id="OGG28793.1"/>
    </source>
</evidence>
<sequence length="91" mass="10619">MKRTQLYIDPATYNLAVWQAKIEGTSVSEVVRRSIKVYVEPKQKPKQTKEEVLTWIKAFHNKYPTPPGTPTDLALEHDHYLYGTPKKYTKK</sequence>
<organism evidence="1 2">
    <name type="scientific">Candidatus Gottesmanbacteria bacterium RIFCSPLOWO2_01_FULL_49_10</name>
    <dbReference type="NCBI Taxonomy" id="1798396"/>
    <lineage>
        <taxon>Bacteria</taxon>
        <taxon>Candidatus Gottesmaniibacteriota</taxon>
    </lineage>
</organism>
<protein>
    <recommendedName>
        <fullName evidence="3">Ribbon-helix-helix protein CopG domain-containing protein</fullName>
    </recommendedName>
</protein>
<evidence type="ECO:0000313" key="2">
    <source>
        <dbReference type="Proteomes" id="UP000176409"/>
    </source>
</evidence>
<name>A0A1F6AW99_9BACT</name>
<dbReference type="EMBL" id="MFJZ01000071">
    <property type="protein sequence ID" value="OGG28793.1"/>
    <property type="molecule type" value="Genomic_DNA"/>
</dbReference>
<comment type="caution">
    <text evidence="1">The sequence shown here is derived from an EMBL/GenBank/DDBJ whole genome shotgun (WGS) entry which is preliminary data.</text>
</comment>
<dbReference type="Proteomes" id="UP000176409">
    <property type="component" value="Unassembled WGS sequence"/>
</dbReference>
<dbReference type="STRING" id="1798396.A2973_01985"/>
<accession>A0A1F6AW99</accession>
<proteinExistence type="predicted"/>
<evidence type="ECO:0008006" key="3">
    <source>
        <dbReference type="Google" id="ProtNLM"/>
    </source>
</evidence>
<reference evidence="1 2" key="1">
    <citation type="journal article" date="2016" name="Nat. Commun.">
        <title>Thousands of microbial genomes shed light on interconnected biogeochemical processes in an aquifer system.</title>
        <authorList>
            <person name="Anantharaman K."/>
            <person name="Brown C.T."/>
            <person name="Hug L.A."/>
            <person name="Sharon I."/>
            <person name="Castelle C.J."/>
            <person name="Probst A.J."/>
            <person name="Thomas B.C."/>
            <person name="Singh A."/>
            <person name="Wilkins M.J."/>
            <person name="Karaoz U."/>
            <person name="Brodie E.L."/>
            <person name="Williams K.H."/>
            <person name="Hubbard S.S."/>
            <person name="Banfield J.F."/>
        </authorList>
    </citation>
    <scope>NUCLEOTIDE SEQUENCE [LARGE SCALE GENOMIC DNA]</scope>
</reference>